<accession>A0A4S3J9Z1</accession>
<dbReference type="EMBL" id="SOSA01000374">
    <property type="protein sequence ID" value="THC91899.1"/>
    <property type="molecule type" value="Genomic_DNA"/>
</dbReference>
<proteinExistence type="predicted"/>
<dbReference type="Proteomes" id="UP000308092">
    <property type="component" value="Unassembled WGS sequence"/>
</dbReference>
<protein>
    <submittedName>
        <fullName evidence="1">Uncharacterized protein</fullName>
    </submittedName>
</protein>
<keyword evidence="2" id="KW-1185">Reference proteome</keyword>
<sequence>MCYWGYGYVALRDAAKGGHVEMVPAPRAKG</sequence>
<gene>
    <name evidence="1" type="ORF">EYZ11_008629</name>
</gene>
<evidence type="ECO:0000313" key="2">
    <source>
        <dbReference type="Proteomes" id="UP000308092"/>
    </source>
</evidence>
<evidence type="ECO:0000313" key="1">
    <source>
        <dbReference type="EMBL" id="THC91899.1"/>
    </source>
</evidence>
<organism evidence="1 2">
    <name type="scientific">Aspergillus tanneri</name>
    <dbReference type="NCBI Taxonomy" id="1220188"/>
    <lineage>
        <taxon>Eukaryota</taxon>
        <taxon>Fungi</taxon>
        <taxon>Dikarya</taxon>
        <taxon>Ascomycota</taxon>
        <taxon>Pezizomycotina</taxon>
        <taxon>Eurotiomycetes</taxon>
        <taxon>Eurotiomycetidae</taxon>
        <taxon>Eurotiales</taxon>
        <taxon>Aspergillaceae</taxon>
        <taxon>Aspergillus</taxon>
        <taxon>Aspergillus subgen. Circumdati</taxon>
    </lineage>
</organism>
<dbReference type="VEuPathDB" id="FungiDB:EYZ11_008629"/>
<dbReference type="AlphaFoldDB" id="A0A4S3J9Z1"/>
<name>A0A4S3J9Z1_9EURO</name>
<comment type="caution">
    <text evidence="1">The sequence shown here is derived from an EMBL/GenBank/DDBJ whole genome shotgun (WGS) entry which is preliminary data.</text>
</comment>
<reference evidence="1 2" key="1">
    <citation type="submission" date="2019-03" db="EMBL/GenBank/DDBJ databases">
        <title>The genome sequence of a newly discovered highly antifungal drug resistant Aspergillus species, Aspergillus tanneri NIH 1004.</title>
        <authorList>
            <person name="Mounaud S."/>
            <person name="Singh I."/>
            <person name="Joardar V."/>
            <person name="Pakala S."/>
            <person name="Pakala S."/>
            <person name="Venepally P."/>
            <person name="Hoover J."/>
            <person name="Nierman W."/>
            <person name="Chung J."/>
            <person name="Losada L."/>
        </authorList>
    </citation>
    <scope>NUCLEOTIDE SEQUENCE [LARGE SCALE GENOMIC DNA]</scope>
    <source>
        <strain evidence="1 2">NIH1004</strain>
    </source>
</reference>